<dbReference type="Gene3D" id="3.90.1530.30">
    <property type="match status" value="1"/>
</dbReference>
<dbReference type="InterPro" id="IPR050336">
    <property type="entry name" value="Chromosome_partition/occlusion"/>
</dbReference>
<dbReference type="GO" id="GO:0008270">
    <property type="term" value="F:zinc ion binding"/>
    <property type="evidence" value="ECO:0007669"/>
    <property type="project" value="InterPro"/>
</dbReference>
<dbReference type="GO" id="GO:0006355">
    <property type="term" value="P:regulation of DNA-templated transcription"/>
    <property type="evidence" value="ECO:0007669"/>
    <property type="project" value="InterPro"/>
</dbReference>
<dbReference type="Gene3D" id="1.10.10.1550">
    <property type="entry name" value="ROS/MUCR transcriptional regulator protein"/>
    <property type="match status" value="1"/>
</dbReference>
<gene>
    <name evidence="3" type="ORF">H3V42_07195</name>
</gene>
<sequence>MATAPKTVVETAGAVMALSPSEILIGDRLGAFHPDKAQALGQLMAEDGQIVPIIVRASGPRAAAPWTLIAGHHRLEGARMVGLAVIDAIAVEDGANALQIEAMENAARPSRSPLERASFVRAIASAAEARLKEQHGDLSPEQIAIRARWDAMKAKAPGVERDDDLDDAEADYTADILSGVYGWQESVAEALGMTSRTVRRDIALHRALIAPFPDLWRGLATHPTVGENASALRAIAEIGDLSDRKALIESLVETTDMTLAEAMDGLGLSKPKGGAAPTGATKFMNNTTSNLNRLSAGDQARIAPEIVKTLKPSALLALRAALDARIAEEGLDAPRAPAPAPVEEKPVPAVAIRASVKPDHIACLECGEKLTMLKRHLSTHHQLTAEAYLAKWQLPLDYPMVAPNKAEERRQLAKKIGLAGKGGDA</sequence>
<organism evidence="3 4">
    <name type="scientific">Sphingobium yanoikuyae</name>
    <name type="common">Sphingomonas yanoikuyae</name>
    <dbReference type="NCBI Taxonomy" id="13690"/>
    <lineage>
        <taxon>Bacteria</taxon>
        <taxon>Pseudomonadati</taxon>
        <taxon>Pseudomonadota</taxon>
        <taxon>Alphaproteobacteria</taxon>
        <taxon>Sphingomonadales</taxon>
        <taxon>Sphingomonadaceae</taxon>
        <taxon>Sphingobium</taxon>
    </lineage>
</organism>
<dbReference type="GO" id="GO:0005694">
    <property type="term" value="C:chromosome"/>
    <property type="evidence" value="ECO:0007669"/>
    <property type="project" value="TreeGrafter"/>
</dbReference>
<dbReference type="InterPro" id="IPR003115">
    <property type="entry name" value="ParB_N"/>
</dbReference>
<dbReference type="SMART" id="SM00470">
    <property type="entry name" value="ParB"/>
    <property type="match status" value="1"/>
</dbReference>
<accession>A0A9X7UC55</accession>
<dbReference type="InterPro" id="IPR036086">
    <property type="entry name" value="ParB/Sulfiredoxin_sf"/>
</dbReference>
<feature type="domain" description="ParB-like N-terminal" evidence="2">
    <location>
        <begin position="16"/>
        <end position="106"/>
    </location>
</feature>
<dbReference type="InterPro" id="IPR041920">
    <property type="entry name" value="ROS/MUCR_sf"/>
</dbReference>
<dbReference type="EMBL" id="CP060122">
    <property type="protein sequence ID" value="QNG47387.1"/>
    <property type="molecule type" value="Genomic_DNA"/>
</dbReference>
<name>A0A9X7UC55_SPHYA</name>
<dbReference type="AlphaFoldDB" id="A0A9X7UC55"/>
<reference evidence="3 4" key="1">
    <citation type="submission" date="2020-07" db="EMBL/GenBank/DDBJ databases">
        <title>Whole genome sequence of Sphingobium yanoikuyae A3.</title>
        <authorList>
            <person name="Han S.-S."/>
        </authorList>
    </citation>
    <scope>NUCLEOTIDE SEQUENCE [LARGE SCALE GENOMIC DNA]</scope>
    <source>
        <strain evidence="3 4">A3</strain>
    </source>
</reference>
<evidence type="ECO:0000256" key="1">
    <source>
        <dbReference type="ARBA" id="ARBA00007031"/>
    </source>
</evidence>
<protein>
    <submittedName>
        <fullName evidence="3">MucR family transcriptional regulator</fullName>
    </submittedName>
</protein>
<dbReference type="GO" id="GO:0007059">
    <property type="term" value="P:chromosome segregation"/>
    <property type="evidence" value="ECO:0007669"/>
    <property type="project" value="TreeGrafter"/>
</dbReference>
<dbReference type="Pfam" id="PF05443">
    <property type="entry name" value="ROS_MUCR"/>
    <property type="match status" value="1"/>
</dbReference>
<dbReference type="Pfam" id="PF02195">
    <property type="entry name" value="ParB_N"/>
    <property type="match status" value="1"/>
</dbReference>
<dbReference type="PANTHER" id="PTHR33375">
    <property type="entry name" value="CHROMOSOME-PARTITIONING PROTEIN PARB-RELATED"/>
    <property type="match status" value="1"/>
</dbReference>
<evidence type="ECO:0000259" key="2">
    <source>
        <dbReference type="SMART" id="SM00470"/>
    </source>
</evidence>
<evidence type="ECO:0000313" key="3">
    <source>
        <dbReference type="EMBL" id="QNG47387.1"/>
    </source>
</evidence>
<dbReference type="InterPro" id="IPR008807">
    <property type="entry name" value="ROS_MUCR"/>
</dbReference>
<dbReference type="Proteomes" id="UP000515377">
    <property type="component" value="Chromosome"/>
</dbReference>
<evidence type="ECO:0000313" key="4">
    <source>
        <dbReference type="Proteomes" id="UP000515377"/>
    </source>
</evidence>
<comment type="similarity">
    <text evidence="1">Belongs to the ros/MucR family.</text>
</comment>
<proteinExistence type="inferred from homology"/>
<dbReference type="SUPFAM" id="SSF110849">
    <property type="entry name" value="ParB/Sulfiredoxin"/>
    <property type="match status" value="1"/>
</dbReference>
<dbReference type="PANTHER" id="PTHR33375:SF1">
    <property type="entry name" value="CHROMOSOME-PARTITIONING PROTEIN PARB-RELATED"/>
    <property type="match status" value="1"/>
</dbReference>
<dbReference type="GO" id="GO:0003677">
    <property type="term" value="F:DNA binding"/>
    <property type="evidence" value="ECO:0007669"/>
    <property type="project" value="InterPro"/>
</dbReference>